<dbReference type="SUPFAM" id="SSF46785">
    <property type="entry name" value="Winged helix' DNA-binding domain"/>
    <property type="match status" value="1"/>
</dbReference>
<dbReference type="InterPro" id="IPR011711">
    <property type="entry name" value="GntR_C"/>
</dbReference>
<evidence type="ECO:0000256" key="3">
    <source>
        <dbReference type="ARBA" id="ARBA00023163"/>
    </source>
</evidence>
<dbReference type="EMBL" id="FOTF01000003">
    <property type="protein sequence ID" value="SFK88065.1"/>
    <property type="molecule type" value="Genomic_DNA"/>
</dbReference>
<dbReference type="PANTHER" id="PTHR43537:SF5">
    <property type="entry name" value="UXU OPERON TRANSCRIPTIONAL REGULATOR"/>
    <property type="match status" value="1"/>
</dbReference>
<name>A0A1I4D4K7_9RHOB</name>
<dbReference type="Proteomes" id="UP000199550">
    <property type="component" value="Unassembled WGS sequence"/>
</dbReference>
<proteinExistence type="predicted"/>
<keyword evidence="2" id="KW-0238">DNA-binding</keyword>
<evidence type="ECO:0000313" key="5">
    <source>
        <dbReference type="EMBL" id="SFK88065.1"/>
    </source>
</evidence>
<evidence type="ECO:0000259" key="4">
    <source>
        <dbReference type="PROSITE" id="PS50949"/>
    </source>
</evidence>
<sequence length="225" mass="25281">MKNLDDRVLSSTQRAVQSLRELIFCGELPAGSDHLEAELAERFGMSRTPVREAALVLESQGLVEMRPRKGIRILPVSADDMREIYDVLTELESLAAQQAALQGYQASDLKNLEAAINDMDDAIKAGDLDAWAQADDRFHTELVRLGKNARIEAIVAMMSDQVKRARALTLFMRPLPVKSNEDHRMVFEAIKRGDADAAHRIHKSHRQNAKDMLIALLRTNRLSRI</sequence>
<dbReference type="PROSITE" id="PS50949">
    <property type="entry name" value="HTH_GNTR"/>
    <property type="match status" value="1"/>
</dbReference>
<dbReference type="OrthoDB" id="9028214at2"/>
<dbReference type="Gene3D" id="1.20.120.530">
    <property type="entry name" value="GntR ligand-binding domain-like"/>
    <property type="match status" value="1"/>
</dbReference>
<dbReference type="InterPro" id="IPR000524">
    <property type="entry name" value="Tscrpt_reg_HTH_GntR"/>
</dbReference>
<reference evidence="5 6" key="1">
    <citation type="submission" date="2016-10" db="EMBL/GenBank/DDBJ databases">
        <authorList>
            <person name="de Groot N.N."/>
        </authorList>
    </citation>
    <scope>NUCLEOTIDE SEQUENCE [LARGE SCALE GENOMIC DNA]</scope>
    <source>
        <strain evidence="5 6">DSM 16199</strain>
    </source>
</reference>
<protein>
    <submittedName>
        <fullName evidence="5">Transcriptional regulator, GntR family</fullName>
    </submittedName>
</protein>
<dbReference type="InterPro" id="IPR036388">
    <property type="entry name" value="WH-like_DNA-bd_sf"/>
</dbReference>
<dbReference type="GO" id="GO:0003700">
    <property type="term" value="F:DNA-binding transcription factor activity"/>
    <property type="evidence" value="ECO:0007669"/>
    <property type="project" value="InterPro"/>
</dbReference>
<feature type="domain" description="HTH gntR-type" evidence="4">
    <location>
        <begin position="9"/>
        <end position="76"/>
    </location>
</feature>
<evidence type="ECO:0000256" key="1">
    <source>
        <dbReference type="ARBA" id="ARBA00023015"/>
    </source>
</evidence>
<dbReference type="SUPFAM" id="SSF48008">
    <property type="entry name" value="GntR ligand-binding domain-like"/>
    <property type="match status" value="1"/>
</dbReference>
<dbReference type="Gene3D" id="1.10.10.10">
    <property type="entry name" value="Winged helix-like DNA-binding domain superfamily/Winged helix DNA-binding domain"/>
    <property type="match status" value="1"/>
</dbReference>
<dbReference type="SMART" id="SM00895">
    <property type="entry name" value="FCD"/>
    <property type="match status" value="1"/>
</dbReference>
<dbReference type="RefSeq" id="WP_090185884.1">
    <property type="nucleotide sequence ID" value="NZ_FOTF01000003.1"/>
</dbReference>
<organism evidence="5 6">
    <name type="scientific">Loktanella salsilacus</name>
    <dbReference type="NCBI Taxonomy" id="195913"/>
    <lineage>
        <taxon>Bacteria</taxon>
        <taxon>Pseudomonadati</taxon>
        <taxon>Pseudomonadota</taxon>
        <taxon>Alphaproteobacteria</taxon>
        <taxon>Rhodobacterales</taxon>
        <taxon>Roseobacteraceae</taxon>
        <taxon>Loktanella</taxon>
    </lineage>
</organism>
<dbReference type="Pfam" id="PF00392">
    <property type="entry name" value="GntR"/>
    <property type="match status" value="1"/>
</dbReference>
<dbReference type="InterPro" id="IPR008920">
    <property type="entry name" value="TF_FadR/GntR_C"/>
</dbReference>
<dbReference type="GO" id="GO:0003677">
    <property type="term" value="F:DNA binding"/>
    <property type="evidence" value="ECO:0007669"/>
    <property type="project" value="UniProtKB-KW"/>
</dbReference>
<dbReference type="CDD" id="cd07377">
    <property type="entry name" value="WHTH_GntR"/>
    <property type="match status" value="1"/>
</dbReference>
<keyword evidence="1" id="KW-0805">Transcription regulation</keyword>
<dbReference type="PRINTS" id="PR00035">
    <property type="entry name" value="HTHGNTR"/>
</dbReference>
<evidence type="ECO:0000256" key="2">
    <source>
        <dbReference type="ARBA" id="ARBA00023125"/>
    </source>
</evidence>
<dbReference type="PANTHER" id="PTHR43537">
    <property type="entry name" value="TRANSCRIPTIONAL REGULATOR, GNTR FAMILY"/>
    <property type="match status" value="1"/>
</dbReference>
<accession>A0A1I4D4K7</accession>
<dbReference type="InterPro" id="IPR036390">
    <property type="entry name" value="WH_DNA-bd_sf"/>
</dbReference>
<dbReference type="SMART" id="SM00345">
    <property type="entry name" value="HTH_GNTR"/>
    <property type="match status" value="1"/>
</dbReference>
<evidence type="ECO:0000313" key="6">
    <source>
        <dbReference type="Proteomes" id="UP000199550"/>
    </source>
</evidence>
<keyword evidence="3" id="KW-0804">Transcription</keyword>
<dbReference type="AlphaFoldDB" id="A0A1I4D4K7"/>
<dbReference type="STRING" id="195913.SAMN04488004_103201"/>
<dbReference type="Pfam" id="PF07729">
    <property type="entry name" value="FCD"/>
    <property type="match status" value="1"/>
</dbReference>
<keyword evidence="6" id="KW-1185">Reference proteome</keyword>
<gene>
    <name evidence="5" type="ORF">SAMN04488004_103201</name>
</gene>